<reference evidence="2" key="2">
    <citation type="journal article" date="2023" name="Int. J. Mol. Sci.">
        <title>De Novo Assembly and Annotation of 11 Diverse Shrub Willow (Salix) Genomes Reveals Novel Gene Organization in Sex-Linked Regions.</title>
        <authorList>
            <person name="Hyden B."/>
            <person name="Feng K."/>
            <person name="Yates T.B."/>
            <person name="Jawdy S."/>
            <person name="Cereghino C."/>
            <person name="Smart L.B."/>
            <person name="Muchero W."/>
        </authorList>
    </citation>
    <scope>NUCLEOTIDE SEQUENCE</scope>
    <source>
        <tissue evidence="2">Shoot tip</tissue>
    </source>
</reference>
<organism evidence="2 3">
    <name type="scientific">Salix suchowensis</name>
    <dbReference type="NCBI Taxonomy" id="1278906"/>
    <lineage>
        <taxon>Eukaryota</taxon>
        <taxon>Viridiplantae</taxon>
        <taxon>Streptophyta</taxon>
        <taxon>Embryophyta</taxon>
        <taxon>Tracheophyta</taxon>
        <taxon>Spermatophyta</taxon>
        <taxon>Magnoliopsida</taxon>
        <taxon>eudicotyledons</taxon>
        <taxon>Gunneridae</taxon>
        <taxon>Pentapetalae</taxon>
        <taxon>rosids</taxon>
        <taxon>fabids</taxon>
        <taxon>Malpighiales</taxon>
        <taxon>Salicaceae</taxon>
        <taxon>Saliceae</taxon>
        <taxon>Salix</taxon>
    </lineage>
</organism>
<dbReference type="EMBL" id="JAPFFI010000022">
    <property type="protein sequence ID" value="KAJ6328263.1"/>
    <property type="molecule type" value="Genomic_DNA"/>
</dbReference>
<sequence length="113" mass="12569">MKENEIFSESVAVESTDDSESENDISRVKSDEDSAPATNNDAGDYSSEVDKKAGEFIAKFREQIRLQKVASIGRSKGKAHEWFLDTVYSSHGIVKYEYPPLDNTIKDLSSSTV</sequence>
<protein>
    <submittedName>
        <fullName evidence="2">Uncharacterized protein</fullName>
    </submittedName>
</protein>
<dbReference type="PANTHER" id="PTHR34059">
    <property type="entry name" value="EXPRESSED PROTEIN"/>
    <property type="match status" value="1"/>
</dbReference>
<evidence type="ECO:0000313" key="2">
    <source>
        <dbReference type="EMBL" id="KAJ6328263.1"/>
    </source>
</evidence>
<feature type="region of interest" description="Disordered" evidence="1">
    <location>
        <begin position="1"/>
        <end position="47"/>
    </location>
</feature>
<gene>
    <name evidence="2" type="ORF">OIU77_010036</name>
</gene>
<reference evidence="2" key="1">
    <citation type="submission" date="2022-10" db="EMBL/GenBank/DDBJ databases">
        <authorList>
            <person name="Hyden B.L."/>
            <person name="Feng K."/>
            <person name="Yates T."/>
            <person name="Jawdy S."/>
            <person name="Smart L.B."/>
            <person name="Muchero W."/>
        </authorList>
    </citation>
    <scope>NUCLEOTIDE SEQUENCE</scope>
    <source>
        <tissue evidence="2">Shoot tip</tissue>
    </source>
</reference>
<accession>A0ABQ9A7V9</accession>
<dbReference type="Proteomes" id="UP001141253">
    <property type="component" value="Chromosome 14"/>
</dbReference>
<dbReference type="PANTHER" id="PTHR34059:SF6">
    <property type="entry name" value="DUF4408 DOMAIN-CONTAINING PROTEIN"/>
    <property type="match status" value="1"/>
</dbReference>
<name>A0ABQ9A7V9_9ROSI</name>
<dbReference type="Pfam" id="PF05553">
    <property type="entry name" value="DUF761"/>
    <property type="match status" value="1"/>
</dbReference>
<keyword evidence="3" id="KW-1185">Reference proteome</keyword>
<proteinExistence type="predicted"/>
<evidence type="ECO:0000256" key="1">
    <source>
        <dbReference type="SAM" id="MobiDB-lite"/>
    </source>
</evidence>
<dbReference type="InterPro" id="IPR008480">
    <property type="entry name" value="DUF761_pln"/>
</dbReference>
<comment type="caution">
    <text evidence="2">The sequence shown here is derived from an EMBL/GenBank/DDBJ whole genome shotgun (WGS) entry which is preliminary data.</text>
</comment>
<evidence type="ECO:0000313" key="3">
    <source>
        <dbReference type="Proteomes" id="UP001141253"/>
    </source>
</evidence>